<evidence type="ECO:0000313" key="5">
    <source>
        <dbReference type="Proteomes" id="UP001186944"/>
    </source>
</evidence>
<dbReference type="PANTHER" id="PTHR46363">
    <property type="entry name" value="DEOXYRIBONUCLEASE TATDN2-RELATED"/>
    <property type="match status" value="1"/>
</dbReference>
<feature type="compositionally biased region" description="Polar residues" evidence="3">
    <location>
        <begin position="197"/>
        <end position="206"/>
    </location>
</feature>
<keyword evidence="5" id="KW-1185">Reference proteome</keyword>
<feature type="region of interest" description="Disordered" evidence="3">
    <location>
        <begin position="1"/>
        <end position="39"/>
    </location>
</feature>
<comment type="caution">
    <text evidence="4">The sequence shown here is derived from an EMBL/GenBank/DDBJ whole genome shotgun (WGS) entry which is preliminary data.</text>
</comment>
<proteinExistence type="inferred from homology"/>
<evidence type="ECO:0000256" key="2">
    <source>
        <dbReference type="ARBA" id="ARBA00022801"/>
    </source>
</evidence>
<name>A0AA88YNU2_PINIB</name>
<feature type="region of interest" description="Disordered" evidence="3">
    <location>
        <begin position="140"/>
        <end position="350"/>
    </location>
</feature>
<dbReference type="Proteomes" id="UP001186944">
    <property type="component" value="Unassembled WGS sequence"/>
</dbReference>
<feature type="compositionally biased region" description="Basic residues" evidence="3">
    <location>
        <begin position="24"/>
        <end position="39"/>
    </location>
</feature>
<dbReference type="Pfam" id="PF01026">
    <property type="entry name" value="TatD_DNase"/>
    <property type="match status" value="1"/>
</dbReference>
<feature type="compositionally biased region" description="Basic and acidic residues" evidence="3">
    <location>
        <begin position="271"/>
        <end position="332"/>
    </location>
</feature>
<gene>
    <name evidence="4" type="ORF">FSP39_001934</name>
</gene>
<dbReference type="InterPro" id="IPR018228">
    <property type="entry name" value="DNase_TatD-rel_CS"/>
</dbReference>
<dbReference type="PROSITE" id="PS01137">
    <property type="entry name" value="TATD_1"/>
    <property type="match status" value="1"/>
</dbReference>
<dbReference type="SUPFAM" id="SSF51556">
    <property type="entry name" value="Metallo-dependent hydrolases"/>
    <property type="match status" value="1"/>
</dbReference>
<evidence type="ECO:0008006" key="6">
    <source>
        <dbReference type="Google" id="ProtNLM"/>
    </source>
</evidence>
<feature type="compositionally biased region" description="Basic and acidic residues" evidence="3">
    <location>
        <begin position="156"/>
        <end position="166"/>
    </location>
</feature>
<dbReference type="GO" id="GO:0016788">
    <property type="term" value="F:hydrolase activity, acting on ester bonds"/>
    <property type="evidence" value="ECO:0007669"/>
    <property type="project" value="InterPro"/>
</dbReference>
<sequence length="828" mass="93062">MSGQESSPEKRNWKKLSSQSTSKGKGKAPSKGKALVKGRTKFKSSPIKWIDADTYRNADEPYIEVIHRATSQGILLEPTSFYRMIIKFNPEVREECLADMYMQAKKANSSQWVKAIRGYARFDFPDEWIERNIPSFDGSKLPQIRRSSAGEAAAGDSRDIRLDKDPTLPVLRENAPVGVASEVSTPEPLSTPIDAEPQTSIESQNVETEEPMDVSEPVKEETPTEPASETVECPISERSVTVDVPPAPKEPVPSVSGYKEKRQTISKSSKRKVEPPTKESSMRQPRDLQRSRKSPERPKSRDSYKHASSSRSREQYRRSSESRKQRRVHDSPDEGSLTVTVNQPVSKQGARSLEREIQYCPISSCSSTDKRLRRHVVFRHLPEAFRYTCATEANIAIQVDALRWLVEAALGSDVRLQDAVSWMNRYGRIPGFAHLNNEHQDAYYEACKAMGERTPIKFTIHPVNSPAVLLFWRCMLALLMECSPEQVEQFPSFPEFDRLPEPEPSLPEAAVMEPAVDEAEESDLGDLIMLDEVGDSGDDEPGFVEPQMANLPGVFDSHFHLDRTSMKIWQTAVGHTVEDLLAYSSSREVDFKPSVKINLVGGVIVHSEPRTYPDINFSVQGPWKVAIGVHPKHCDILTVERSLVLKQLLQHPKVVALGECGLDRTVHASRWSRQDEVFKRMLNLARADQPLILHLRGPQGDTYGVDVHARCLQLMRKICDRNQLIHVHCFKGTVEMVEDWLVEFPRSYFGVTAAVQSFDDSQIAGLRAVPRDKLLLETDSPYFPPGRALVNTPAYLGDVAAFVTAHLDLRPTELYQLTLNNAIALYGA</sequence>
<evidence type="ECO:0000256" key="3">
    <source>
        <dbReference type="SAM" id="MobiDB-lite"/>
    </source>
</evidence>
<dbReference type="InterPro" id="IPR032466">
    <property type="entry name" value="Metal_Hydrolase"/>
</dbReference>
<reference evidence="4" key="1">
    <citation type="submission" date="2019-08" db="EMBL/GenBank/DDBJ databases">
        <title>The improved chromosome-level genome for the pearl oyster Pinctada fucata martensii using PacBio sequencing and Hi-C.</title>
        <authorList>
            <person name="Zheng Z."/>
        </authorList>
    </citation>
    <scope>NUCLEOTIDE SEQUENCE</scope>
    <source>
        <strain evidence="4">ZZ-2019</strain>
        <tissue evidence="4">Adductor muscle</tissue>
    </source>
</reference>
<dbReference type="CDD" id="cd01310">
    <property type="entry name" value="TatD_DNAse"/>
    <property type="match status" value="1"/>
</dbReference>
<accession>A0AA88YNU2</accession>
<dbReference type="AlphaFoldDB" id="A0AA88YNU2"/>
<evidence type="ECO:0000313" key="4">
    <source>
        <dbReference type="EMBL" id="KAK3104434.1"/>
    </source>
</evidence>
<protein>
    <recommendedName>
        <fullName evidence="6">TatD</fullName>
    </recommendedName>
</protein>
<evidence type="ECO:0000256" key="1">
    <source>
        <dbReference type="ARBA" id="ARBA00009275"/>
    </source>
</evidence>
<dbReference type="EMBL" id="VSWD01000004">
    <property type="protein sequence ID" value="KAK3104434.1"/>
    <property type="molecule type" value="Genomic_DNA"/>
</dbReference>
<dbReference type="InterPro" id="IPR001130">
    <property type="entry name" value="TatD-like"/>
</dbReference>
<dbReference type="Gene3D" id="3.20.20.140">
    <property type="entry name" value="Metal-dependent hydrolases"/>
    <property type="match status" value="1"/>
</dbReference>
<organism evidence="4 5">
    <name type="scientific">Pinctada imbricata</name>
    <name type="common">Atlantic pearl-oyster</name>
    <name type="synonym">Pinctada martensii</name>
    <dbReference type="NCBI Taxonomy" id="66713"/>
    <lineage>
        <taxon>Eukaryota</taxon>
        <taxon>Metazoa</taxon>
        <taxon>Spiralia</taxon>
        <taxon>Lophotrochozoa</taxon>
        <taxon>Mollusca</taxon>
        <taxon>Bivalvia</taxon>
        <taxon>Autobranchia</taxon>
        <taxon>Pteriomorphia</taxon>
        <taxon>Pterioida</taxon>
        <taxon>Pterioidea</taxon>
        <taxon>Pteriidae</taxon>
        <taxon>Pinctada</taxon>
    </lineage>
</organism>
<keyword evidence="2" id="KW-0378">Hydrolase</keyword>
<comment type="similarity">
    <text evidence="1">Belongs to the metallo-dependent hydrolases superfamily. TatD-type hydrolase family.</text>
</comment>
<dbReference type="PANTHER" id="PTHR46363:SF1">
    <property type="entry name" value="DEOXYRIBONUCLEASE TATDN2-RELATED"/>
    <property type="match status" value="1"/>
</dbReference>
<feature type="compositionally biased region" description="Polar residues" evidence="3">
    <location>
        <begin position="337"/>
        <end position="346"/>
    </location>
</feature>